<feature type="transmembrane region" description="Helical" evidence="1">
    <location>
        <begin position="6"/>
        <end position="32"/>
    </location>
</feature>
<dbReference type="OrthoDB" id="5955722at2"/>
<dbReference type="EMBL" id="CP031699">
    <property type="protein sequence ID" value="QEY24967.1"/>
    <property type="molecule type" value="Genomic_DNA"/>
</dbReference>
<proteinExistence type="predicted"/>
<evidence type="ECO:0000313" key="2">
    <source>
        <dbReference type="EMBL" id="QEY24967.1"/>
    </source>
</evidence>
<sequence length="149" mass="16856">MNIYAVAHIVHLFCAIAFVGGVFFEVLVLSVLHSKRVSREARREVEKAMSYRAVRVMPPVVLALFASGLVMVWARYVPVLHQPFESPFGIMLLWKILLAFSVLAHFAVAVTKMTRGTMTAGWSKYIHAAVLVHMVLIVFFAKAMFYLVW</sequence>
<keyword evidence="1" id="KW-1133">Transmembrane helix</keyword>
<organism evidence="2 3">
    <name type="scientific">Neisseria animalis</name>
    <dbReference type="NCBI Taxonomy" id="492"/>
    <lineage>
        <taxon>Bacteria</taxon>
        <taxon>Pseudomonadati</taxon>
        <taxon>Pseudomonadota</taxon>
        <taxon>Betaproteobacteria</taxon>
        <taxon>Neisseriales</taxon>
        <taxon>Neisseriaceae</taxon>
        <taxon>Neisseria</taxon>
    </lineage>
</organism>
<dbReference type="Proteomes" id="UP000325536">
    <property type="component" value="Chromosome"/>
</dbReference>
<evidence type="ECO:0000313" key="3">
    <source>
        <dbReference type="Proteomes" id="UP000325536"/>
    </source>
</evidence>
<protein>
    <recommendedName>
        <fullName evidence="4">Integral membrane protein</fullName>
    </recommendedName>
</protein>
<evidence type="ECO:0008006" key="4">
    <source>
        <dbReference type="Google" id="ProtNLM"/>
    </source>
</evidence>
<keyword evidence="1" id="KW-0812">Transmembrane</keyword>
<dbReference type="PIRSF" id="PIRSF015875">
    <property type="entry name" value="UCP015875"/>
    <property type="match status" value="1"/>
</dbReference>
<feature type="transmembrane region" description="Helical" evidence="1">
    <location>
        <begin position="53"/>
        <end position="76"/>
    </location>
</feature>
<name>A0A5P3MTN8_NEIAN</name>
<dbReference type="KEGG" id="naq:D0T90_04100"/>
<evidence type="ECO:0000256" key="1">
    <source>
        <dbReference type="SAM" id="Phobius"/>
    </source>
</evidence>
<dbReference type="RefSeq" id="WP_123796242.1">
    <property type="nucleotide sequence ID" value="NZ_CP031699.1"/>
</dbReference>
<reference evidence="2 3" key="1">
    <citation type="submission" date="2018-08" db="EMBL/GenBank/DDBJ databases">
        <title>Neisseria animalis ATCC 49930 complete genome.</title>
        <authorList>
            <person name="Veseli I.A."/>
            <person name="Mascarenhas dos Santos A.C."/>
            <person name="Buttler R."/>
            <person name="Pombert J.-F."/>
        </authorList>
    </citation>
    <scope>NUCLEOTIDE SEQUENCE [LARGE SCALE GENOMIC DNA]</scope>
    <source>
        <strain evidence="2 3">ATCC 49930</strain>
    </source>
</reference>
<keyword evidence="1" id="KW-0472">Membrane</keyword>
<accession>A0A5P3MTN8</accession>
<keyword evidence="3" id="KW-1185">Reference proteome</keyword>
<feature type="transmembrane region" description="Helical" evidence="1">
    <location>
        <begin position="125"/>
        <end position="148"/>
    </location>
</feature>
<dbReference type="InterPro" id="IPR007418">
    <property type="entry name" value="DUF474"/>
</dbReference>
<feature type="transmembrane region" description="Helical" evidence="1">
    <location>
        <begin position="88"/>
        <end position="113"/>
    </location>
</feature>
<gene>
    <name evidence="2" type="ORF">D0T90_04100</name>
</gene>
<dbReference type="AlphaFoldDB" id="A0A5P3MTN8"/>